<dbReference type="InterPro" id="IPR041347">
    <property type="entry name" value="MftR_C"/>
</dbReference>
<dbReference type="PROSITE" id="PS50977">
    <property type="entry name" value="HTH_TETR_2"/>
    <property type="match status" value="1"/>
</dbReference>
<protein>
    <submittedName>
        <fullName evidence="7">Mycofactocin system transcriptional regulator</fullName>
    </submittedName>
</protein>
<dbReference type="PANTHER" id="PTHR30055">
    <property type="entry name" value="HTH-TYPE TRANSCRIPTIONAL REGULATOR RUTR"/>
    <property type="match status" value="1"/>
</dbReference>
<dbReference type="PRINTS" id="PR00455">
    <property type="entry name" value="HTHTETR"/>
</dbReference>
<organism evidence="7">
    <name type="scientific">Herbiconiux sp. A18JL235</name>
    <dbReference type="NCBI Taxonomy" id="3152363"/>
    <lineage>
        <taxon>Bacteria</taxon>
        <taxon>Bacillati</taxon>
        <taxon>Actinomycetota</taxon>
        <taxon>Actinomycetes</taxon>
        <taxon>Micrococcales</taxon>
        <taxon>Microbacteriaceae</taxon>
        <taxon>Herbiconiux</taxon>
    </lineage>
</organism>
<dbReference type="Pfam" id="PF17754">
    <property type="entry name" value="TetR_C_14"/>
    <property type="match status" value="1"/>
</dbReference>
<evidence type="ECO:0000256" key="1">
    <source>
        <dbReference type="ARBA" id="ARBA00023015"/>
    </source>
</evidence>
<dbReference type="InterPro" id="IPR023772">
    <property type="entry name" value="DNA-bd_HTH_TetR-type_CS"/>
</dbReference>
<dbReference type="Gene3D" id="1.10.357.10">
    <property type="entry name" value="Tetracycline Repressor, domain 2"/>
    <property type="match status" value="1"/>
</dbReference>
<dbReference type="NCBIfam" id="TIGR03968">
    <property type="entry name" value="mycofact_TetR"/>
    <property type="match status" value="1"/>
</dbReference>
<evidence type="ECO:0000256" key="2">
    <source>
        <dbReference type="ARBA" id="ARBA00023125"/>
    </source>
</evidence>
<dbReference type="PANTHER" id="PTHR30055:SF238">
    <property type="entry name" value="MYCOFACTOCIN BIOSYNTHESIS TRANSCRIPTIONAL REGULATOR MFTR-RELATED"/>
    <property type="match status" value="1"/>
</dbReference>
<sequence length="208" mass="23099">MTDASETPTTAPARVGRQPSTSRAELSHIALQLFLENGFDATTIDQIAARAGIGRRTVFRYFPSKNDLPWGDFDLLLDRMRAHLASMPAELPLVDALHAAVVEFNRFPVEEVPYHRQRMDLLLNVPTLVAHSTLRYAAWRAVIAAFVAERLGEPEESLRPQAIAWSYLAVSLSAYEQWLRHDDADLALLLDEAVAALASTFDTTRGDG</sequence>
<name>A0AB39BD77_9MICO</name>
<dbReference type="Gene3D" id="1.10.10.60">
    <property type="entry name" value="Homeodomain-like"/>
    <property type="match status" value="1"/>
</dbReference>
<keyword evidence="1" id="KW-0805">Transcription regulation</keyword>
<keyword evidence="2 4" id="KW-0238">DNA-binding</keyword>
<dbReference type="PROSITE" id="PS01081">
    <property type="entry name" value="HTH_TETR_1"/>
    <property type="match status" value="1"/>
</dbReference>
<dbReference type="GO" id="GO:0003700">
    <property type="term" value="F:DNA-binding transcription factor activity"/>
    <property type="evidence" value="ECO:0007669"/>
    <property type="project" value="TreeGrafter"/>
</dbReference>
<feature type="DNA-binding region" description="H-T-H motif" evidence="4">
    <location>
        <begin position="43"/>
        <end position="62"/>
    </location>
</feature>
<feature type="region of interest" description="Disordered" evidence="5">
    <location>
        <begin position="1"/>
        <end position="21"/>
    </location>
</feature>
<dbReference type="GO" id="GO:0000976">
    <property type="term" value="F:transcription cis-regulatory region binding"/>
    <property type="evidence" value="ECO:0007669"/>
    <property type="project" value="TreeGrafter"/>
</dbReference>
<gene>
    <name evidence="7" type="primary">mftR</name>
    <name evidence="7" type="ORF">ABFY20_12090</name>
</gene>
<proteinExistence type="predicted"/>
<accession>A0AB39BD77</accession>
<feature type="domain" description="HTH tetR-type" evidence="6">
    <location>
        <begin position="20"/>
        <end position="80"/>
    </location>
</feature>
<dbReference type="InterPro" id="IPR023851">
    <property type="entry name" value="Tscrpt_reg_TetR-type"/>
</dbReference>
<dbReference type="SUPFAM" id="SSF46689">
    <property type="entry name" value="Homeodomain-like"/>
    <property type="match status" value="1"/>
</dbReference>
<dbReference type="InterPro" id="IPR050109">
    <property type="entry name" value="HTH-type_TetR-like_transc_reg"/>
</dbReference>
<dbReference type="RefSeq" id="WP_368496496.1">
    <property type="nucleotide sequence ID" value="NZ_CP162511.1"/>
</dbReference>
<reference evidence="7" key="1">
    <citation type="submission" date="2024-05" db="EMBL/GenBank/DDBJ databases">
        <title>Herbiconiux sp. A18JL235.</title>
        <authorList>
            <person name="Zhang G."/>
        </authorList>
    </citation>
    <scope>NUCLEOTIDE SEQUENCE</scope>
    <source>
        <strain evidence="7">A18JL235</strain>
    </source>
</reference>
<evidence type="ECO:0000256" key="4">
    <source>
        <dbReference type="PROSITE-ProRule" id="PRU00335"/>
    </source>
</evidence>
<dbReference type="EMBL" id="CP162511">
    <property type="protein sequence ID" value="XDI04085.1"/>
    <property type="molecule type" value="Genomic_DNA"/>
</dbReference>
<dbReference type="AlphaFoldDB" id="A0AB39BD77"/>
<evidence type="ECO:0000256" key="3">
    <source>
        <dbReference type="ARBA" id="ARBA00023163"/>
    </source>
</evidence>
<evidence type="ECO:0000259" key="6">
    <source>
        <dbReference type="PROSITE" id="PS50977"/>
    </source>
</evidence>
<dbReference type="InterPro" id="IPR001647">
    <property type="entry name" value="HTH_TetR"/>
</dbReference>
<dbReference type="Pfam" id="PF00440">
    <property type="entry name" value="TetR_N"/>
    <property type="match status" value="1"/>
</dbReference>
<evidence type="ECO:0000313" key="7">
    <source>
        <dbReference type="EMBL" id="XDI04085.1"/>
    </source>
</evidence>
<feature type="compositionally biased region" description="Polar residues" evidence="5">
    <location>
        <begin position="1"/>
        <end position="10"/>
    </location>
</feature>
<dbReference type="InterPro" id="IPR009057">
    <property type="entry name" value="Homeodomain-like_sf"/>
</dbReference>
<keyword evidence="3" id="KW-0804">Transcription</keyword>
<evidence type="ECO:0000256" key="5">
    <source>
        <dbReference type="SAM" id="MobiDB-lite"/>
    </source>
</evidence>